<accession>F5X6Z2</accession>
<dbReference type="Pfam" id="PF00440">
    <property type="entry name" value="TetR_N"/>
    <property type="match status" value="1"/>
</dbReference>
<name>F5X6Z2_STRPX</name>
<dbReference type="KEGG" id="stb:SGPB_1123"/>
<dbReference type="RefSeq" id="WP_013851918.1">
    <property type="nucleotide sequence ID" value="NC_015600.1"/>
</dbReference>
<evidence type="ECO:0000259" key="3">
    <source>
        <dbReference type="PROSITE" id="PS50977"/>
    </source>
</evidence>
<organism evidence="4 5">
    <name type="scientific">Streptococcus pasteurianus (strain ATCC 43144 / JCM 5346 / CCUG 46074 / CDC 1723-81)</name>
    <dbReference type="NCBI Taxonomy" id="981540"/>
    <lineage>
        <taxon>Bacteria</taxon>
        <taxon>Bacillati</taxon>
        <taxon>Bacillota</taxon>
        <taxon>Bacilli</taxon>
        <taxon>Lactobacillales</taxon>
        <taxon>Streptococcaceae</taxon>
        <taxon>Streptococcus</taxon>
    </lineage>
</organism>
<evidence type="ECO:0000256" key="1">
    <source>
        <dbReference type="ARBA" id="ARBA00023125"/>
    </source>
</evidence>
<dbReference type="PROSITE" id="PS50977">
    <property type="entry name" value="HTH_TETR_2"/>
    <property type="match status" value="1"/>
</dbReference>
<dbReference type="Gene3D" id="1.10.357.10">
    <property type="entry name" value="Tetracycline Repressor, domain 2"/>
    <property type="match status" value="1"/>
</dbReference>
<dbReference type="STRING" id="981540.SGPB_1123"/>
<sequence>MTSKRNETRGMIIMCFWQLLAKKPFTKIKVSDLVSHADINRSTFYDYFLDKYDLLDQAILDLLKPMTVQAKLAIEKVVTEQENFDDLIETYLITITAQLHASRQKLTLLFDDSTRAVVQKQIKTLFDDIWKTSNQHLISPLPQGYLQSAIAAMMTDILMSWLLEKNPVSPATFQQQFLPISKMMLNSFTDL</sequence>
<keyword evidence="5" id="KW-1185">Reference proteome</keyword>
<feature type="DNA-binding region" description="H-T-H motif" evidence="2">
    <location>
        <begin position="29"/>
        <end position="48"/>
    </location>
</feature>
<dbReference type="InterPro" id="IPR009057">
    <property type="entry name" value="Homeodomain-like_sf"/>
</dbReference>
<dbReference type="InterPro" id="IPR001647">
    <property type="entry name" value="HTH_TetR"/>
</dbReference>
<protein>
    <submittedName>
        <fullName evidence="4">TetR family transcriptional regulator</fullName>
    </submittedName>
</protein>
<dbReference type="SUPFAM" id="SSF46689">
    <property type="entry name" value="Homeodomain-like"/>
    <property type="match status" value="1"/>
</dbReference>
<evidence type="ECO:0000313" key="5">
    <source>
        <dbReference type="Proteomes" id="UP000007946"/>
    </source>
</evidence>
<dbReference type="PANTHER" id="PTHR43479:SF11">
    <property type="entry name" value="ACREF_ENVCD OPERON REPRESSOR-RELATED"/>
    <property type="match status" value="1"/>
</dbReference>
<dbReference type="HOGENOM" id="CLU_087539_3_2_9"/>
<dbReference type="InterPro" id="IPR050624">
    <property type="entry name" value="HTH-type_Tx_Regulator"/>
</dbReference>
<proteinExistence type="predicted"/>
<dbReference type="Proteomes" id="UP000007946">
    <property type="component" value="Chromosome"/>
</dbReference>
<reference evidence="4 5" key="1">
    <citation type="journal article" date="2011" name="PLoS ONE">
        <title>Sequencing and comparative genome analysis of two pathogenic Streptococcus gallolyticus subspecies: genome plasticity, adaptation and virulence.</title>
        <authorList>
            <person name="Lin I.-H."/>
            <person name="Liu T.-T."/>
            <person name="Teng Y.-T."/>
            <person name="Wu H.-L."/>
            <person name="Liu Y.-M."/>
            <person name="Wu K.-M."/>
            <person name="Chang C.-H."/>
            <person name="Hsu M.-T."/>
        </authorList>
    </citation>
    <scope>NUCLEOTIDE SEQUENCE [LARGE SCALE GENOMIC DNA]</scope>
    <source>
        <strain evidence="5">ATCC 43144 / JCM 5346 / CDC 1723-81</strain>
    </source>
</reference>
<feature type="domain" description="HTH tetR-type" evidence="3">
    <location>
        <begin position="6"/>
        <end position="66"/>
    </location>
</feature>
<dbReference type="PANTHER" id="PTHR43479">
    <property type="entry name" value="ACREF/ENVCD OPERON REPRESSOR-RELATED"/>
    <property type="match status" value="1"/>
</dbReference>
<evidence type="ECO:0000256" key="2">
    <source>
        <dbReference type="PROSITE-ProRule" id="PRU00335"/>
    </source>
</evidence>
<gene>
    <name evidence="4" type="ordered locus">SGPB_1123</name>
</gene>
<dbReference type="EMBL" id="AP012054">
    <property type="protein sequence ID" value="BAK30182.1"/>
    <property type="molecule type" value="Genomic_DNA"/>
</dbReference>
<dbReference type="AlphaFoldDB" id="F5X6Z2"/>
<dbReference type="GO" id="GO:0003677">
    <property type="term" value="F:DNA binding"/>
    <property type="evidence" value="ECO:0007669"/>
    <property type="project" value="UniProtKB-UniRule"/>
</dbReference>
<keyword evidence="1 2" id="KW-0238">DNA-binding</keyword>
<evidence type="ECO:0000313" key="4">
    <source>
        <dbReference type="EMBL" id="BAK30182.1"/>
    </source>
</evidence>